<gene>
    <name evidence="3" type="ORF">TOL_1720</name>
</gene>
<feature type="signal peptide" evidence="2">
    <location>
        <begin position="1"/>
        <end position="26"/>
    </location>
</feature>
<organism evidence="3 4">
    <name type="scientific">Thalassolituus oleivorans MIL-1</name>
    <dbReference type="NCBI Taxonomy" id="1298593"/>
    <lineage>
        <taxon>Bacteria</taxon>
        <taxon>Pseudomonadati</taxon>
        <taxon>Pseudomonadota</taxon>
        <taxon>Gammaproteobacteria</taxon>
        <taxon>Oceanospirillales</taxon>
        <taxon>Oceanospirillaceae</taxon>
        <taxon>Thalassolituus</taxon>
    </lineage>
</organism>
<dbReference type="GeneID" id="79176580"/>
<feature type="region of interest" description="Disordered" evidence="1">
    <location>
        <begin position="35"/>
        <end position="121"/>
    </location>
</feature>
<dbReference type="KEGG" id="tol:TOL_1720"/>
<dbReference type="RefSeq" id="WP_015486870.1">
    <property type="nucleotide sequence ID" value="NC_020888.1"/>
</dbReference>
<keyword evidence="4" id="KW-1185">Reference proteome</keyword>
<proteinExistence type="predicted"/>
<reference evidence="3 4" key="1">
    <citation type="journal article" date="2013" name="Genome Announc.">
        <title>Genome Sequence of Thalassolituus oleivorans MIL-1 (DSM 14913T).</title>
        <authorList>
            <person name="Golyshin P.N."/>
            <person name="Werner J."/>
            <person name="Chernikova T.N."/>
            <person name="Tran H."/>
            <person name="Ferrer M."/>
            <person name="Yakimov M.M."/>
            <person name="Teeling H."/>
            <person name="Golyshina O.V."/>
        </authorList>
    </citation>
    <scope>NUCLEOTIDE SEQUENCE [LARGE SCALE GENOMIC DNA]</scope>
    <source>
        <strain evidence="3 4">MIL-1</strain>
    </source>
</reference>
<name>M5E3Q2_9GAMM</name>
<sequence>MKTQFARITTASIISVVFGFSVVVLADENEQHKHYKATMPEKSHQEYVDKNAEQSKQDVSTEESKKTHHKHYKATMPGESHQAHTDQSKDKKEEEKTKDDLEQAKTHKHYKATMKGEKHNP</sequence>
<dbReference type="HOGENOM" id="CLU_2036923_0_0_6"/>
<evidence type="ECO:0000313" key="3">
    <source>
        <dbReference type="EMBL" id="CCU72144.1"/>
    </source>
</evidence>
<feature type="compositionally biased region" description="Basic and acidic residues" evidence="1">
    <location>
        <begin position="81"/>
        <end position="105"/>
    </location>
</feature>
<dbReference type="AlphaFoldDB" id="M5E3Q2"/>
<accession>M5E3Q2</accession>
<dbReference type="Proteomes" id="UP000011866">
    <property type="component" value="Chromosome"/>
</dbReference>
<feature type="chain" id="PRO_5004065835" evidence="2">
    <location>
        <begin position="27"/>
        <end position="121"/>
    </location>
</feature>
<dbReference type="EMBL" id="HF680312">
    <property type="protein sequence ID" value="CCU72144.1"/>
    <property type="molecule type" value="Genomic_DNA"/>
</dbReference>
<evidence type="ECO:0000313" key="4">
    <source>
        <dbReference type="Proteomes" id="UP000011866"/>
    </source>
</evidence>
<dbReference type="STRING" id="187493.CN03_09650"/>
<protein>
    <submittedName>
        <fullName evidence="3">Uncharacterized protein</fullName>
    </submittedName>
</protein>
<keyword evidence="2" id="KW-0732">Signal</keyword>
<evidence type="ECO:0000256" key="1">
    <source>
        <dbReference type="SAM" id="MobiDB-lite"/>
    </source>
</evidence>
<feature type="compositionally biased region" description="Basic and acidic residues" evidence="1">
    <location>
        <begin position="39"/>
        <end position="56"/>
    </location>
</feature>
<evidence type="ECO:0000256" key="2">
    <source>
        <dbReference type="SAM" id="SignalP"/>
    </source>
</evidence>